<evidence type="ECO:0000313" key="2">
    <source>
        <dbReference type="Proteomes" id="UP000814140"/>
    </source>
</evidence>
<proteinExistence type="predicted"/>
<protein>
    <submittedName>
        <fullName evidence="1">Uncharacterized protein</fullName>
    </submittedName>
</protein>
<reference evidence="1" key="2">
    <citation type="journal article" date="2022" name="New Phytol.">
        <title>Evolutionary transition to the ectomycorrhizal habit in the genomes of a hyperdiverse lineage of mushroom-forming fungi.</title>
        <authorList>
            <person name="Looney B."/>
            <person name="Miyauchi S."/>
            <person name="Morin E."/>
            <person name="Drula E."/>
            <person name="Courty P.E."/>
            <person name="Kohler A."/>
            <person name="Kuo A."/>
            <person name="LaButti K."/>
            <person name="Pangilinan J."/>
            <person name="Lipzen A."/>
            <person name="Riley R."/>
            <person name="Andreopoulos W."/>
            <person name="He G."/>
            <person name="Johnson J."/>
            <person name="Nolan M."/>
            <person name="Tritt A."/>
            <person name="Barry K.W."/>
            <person name="Grigoriev I.V."/>
            <person name="Nagy L.G."/>
            <person name="Hibbett D."/>
            <person name="Henrissat B."/>
            <person name="Matheny P.B."/>
            <person name="Labbe J."/>
            <person name="Martin F.M."/>
        </authorList>
    </citation>
    <scope>NUCLEOTIDE SEQUENCE</scope>
    <source>
        <strain evidence="1">HHB10654</strain>
    </source>
</reference>
<keyword evidence="2" id="KW-1185">Reference proteome</keyword>
<comment type="caution">
    <text evidence="1">The sequence shown here is derived from an EMBL/GenBank/DDBJ whole genome shotgun (WGS) entry which is preliminary data.</text>
</comment>
<organism evidence="1 2">
    <name type="scientific">Artomyces pyxidatus</name>
    <dbReference type="NCBI Taxonomy" id="48021"/>
    <lineage>
        <taxon>Eukaryota</taxon>
        <taxon>Fungi</taxon>
        <taxon>Dikarya</taxon>
        <taxon>Basidiomycota</taxon>
        <taxon>Agaricomycotina</taxon>
        <taxon>Agaricomycetes</taxon>
        <taxon>Russulales</taxon>
        <taxon>Auriscalpiaceae</taxon>
        <taxon>Artomyces</taxon>
    </lineage>
</organism>
<evidence type="ECO:0000313" key="1">
    <source>
        <dbReference type="EMBL" id="KAI0055254.1"/>
    </source>
</evidence>
<gene>
    <name evidence="1" type="ORF">BV25DRAFT_1921960</name>
</gene>
<dbReference type="EMBL" id="MU277301">
    <property type="protein sequence ID" value="KAI0055254.1"/>
    <property type="molecule type" value="Genomic_DNA"/>
</dbReference>
<accession>A0ACB8SFA6</accession>
<reference evidence="1" key="1">
    <citation type="submission" date="2021-03" db="EMBL/GenBank/DDBJ databases">
        <authorList>
            <consortium name="DOE Joint Genome Institute"/>
            <person name="Ahrendt S."/>
            <person name="Looney B.P."/>
            <person name="Miyauchi S."/>
            <person name="Morin E."/>
            <person name="Drula E."/>
            <person name="Courty P.E."/>
            <person name="Chicoki N."/>
            <person name="Fauchery L."/>
            <person name="Kohler A."/>
            <person name="Kuo A."/>
            <person name="Labutti K."/>
            <person name="Pangilinan J."/>
            <person name="Lipzen A."/>
            <person name="Riley R."/>
            <person name="Andreopoulos W."/>
            <person name="He G."/>
            <person name="Johnson J."/>
            <person name="Barry K.W."/>
            <person name="Grigoriev I.V."/>
            <person name="Nagy L."/>
            <person name="Hibbett D."/>
            <person name="Henrissat B."/>
            <person name="Matheny P.B."/>
            <person name="Labbe J."/>
            <person name="Martin F."/>
        </authorList>
    </citation>
    <scope>NUCLEOTIDE SEQUENCE</scope>
    <source>
        <strain evidence="1">HHB10654</strain>
    </source>
</reference>
<sequence length="668" mass="73403">MSNEVALQEQARGSAGNTSPPVPQVEVSDNDPSGRIWSLYLSHAEKYDKALSESWKGDTGGILVFTGLFSAIVSAFLLESYKNLQPDSGDATVQLLTQISLQLAAISNGTHLPSSPQLVQPAFRVSSTALRVNIAWVLSLALSLICALAATLMQQWTRKYMQAVSRHNISALDDRARIRTFFAEGVEKFGMSHAVEAIPALIHLAVFLFFVGLVDFMFSNNGLVGCVTLAFAICGAVAYIALTIIPIISHNSPYQTPLSIVLWTIFQRSLFLYRWCIQTSADVALALQEKTPEHRRLYKLLDWWSSFEADIHACHKSLAAGMRRTREDSAGTAHFTLDSRALAWTLASLDAPQELEAFVAGMPAFARSRVGRAPHILVDVMLARAHLRPCIRTLLPTDATLQALVPAPIRHRRVAASVRALWLLAHALGTGDVQHDFSADTRRGMLHTLTSEVHWYGLRVYPTARFADAEFDELEARVKLTKQCTLALLNRLRIHGVQDGLLQPDEAAPLARDMGTELRQFRSSLHDGCTAQLINVSVFVQRSLPRIQGTRNLRPDADQCYEMIINTLHVLAADFQNPVRVSDAARDAFIKLWRDAQIAVDGPSEAVAASAQDGPSINGDSSGPLWKVFSGLLEKVAQSLSKREGPVRGRQVPDALPLYAEALPSTQN</sequence>
<dbReference type="Proteomes" id="UP000814140">
    <property type="component" value="Unassembled WGS sequence"/>
</dbReference>
<name>A0ACB8SFA6_9AGAM</name>